<dbReference type="Gene3D" id="3.40.50.1010">
    <property type="entry name" value="5'-nuclease"/>
    <property type="match status" value="1"/>
</dbReference>
<gene>
    <name evidence="2" type="ordered locus">Desku_3413</name>
</gene>
<dbReference type="SUPFAM" id="SSF88723">
    <property type="entry name" value="PIN domain-like"/>
    <property type="match status" value="1"/>
</dbReference>
<dbReference type="Proteomes" id="UP000009229">
    <property type="component" value="Chromosome"/>
</dbReference>
<dbReference type="GO" id="GO:0004521">
    <property type="term" value="F:RNA endonuclease activity"/>
    <property type="evidence" value="ECO:0007669"/>
    <property type="project" value="InterPro"/>
</dbReference>
<dbReference type="PANTHER" id="PTHR42188">
    <property type="entry name" value="23S RRNA-SPECIFIC ENDONUCLEASE VAPC20"/>
    <property type="match status" value="1"/>
</dbReference>
<dbReference type="InterPro" id="IPR039018">
    <property type="entry name" value="VapC20-like"/>
</dbReference>
<feature type="domain" description="PIN" evidence="1">
    <location>
        <begin position="4"/>
        <end position="126"/>
    </location>
</feature>
<dbReference type="PANTHER" id="PTHR42188:SF1">
    <property type="entry name" value="23S RRNA-SPECIFIC ENDONUCLEASE VAPC20"/>
    <property type="match status" value="1"/>
</dbReference>
<reference evidence="3" key="1">
    <citation type="submission" date="2011-05" db="EMBL/GenBank/DDBJ databases">
        <title>Complete sequence of Desulfotomaculum kuznetsovii DSM 6115.</title>
        <authorList>
            <person name="Lucas S."/>
            <person name="Han J."/>
            <person name="Lapidus A."/>
            <person name="Cheng J.-F."/>
            <person name="Goodwin L."/>
            <person name="Pitluck S."/>
            <person name="Peters L."/>
            <person name="Mikhailova N."/>
            <person name="Lu M."/>
            <person name="Saunders E."/>
            <person name="Han C."/>
            <person name="Tapia R."/>
            <person name="Land M."/>
            <person name="Hauser L."/>
            <person name="Kyrpides N."/>
            <person name="Ivanova N."/>
            <person name="Pagani I."/>
            <person name="Nazina T."/>
            <person name="Ivanova A."/>
            <person name="Parshina S."/>
            <person name="Kuever J."/>
            <person name="Muyzer G."/>
            <person name="Plugge C."/>
            <person name="Stams A."/>
            <person name="Woyke T."/>
        </authorList>
    </citation>
    <scope>NUCLEOTIDE SEQUENCE [LARGE SCALE GENOMIC DNA]</scope>
    <source>
        <strain evidence="3">DSM 6115 / VKM B-1805 / 17</strain>
    </source>
</reference>
<sequence length="131" mass="15235">MTLLVDSSAVLALLNNRDQWHQTAITVLHHLVNNNSALVMTNFLIAETHTLLLTRLGHDIAREWLLTFDWNVVRVSPEDEQTAREIIKKYRDKDFSFTDATSFAVMYRYGINLAFTFDRHFKQYGFETVGI</sequence>
<dbReference type="GO" id="GO:0016075">
    <property type="term" value="P:rRNA catabolic process"/>
    <property type="evidence" value="ECO:0007669"/>
    <property type="project" value="TreeGrafter"/>
</dbReference>
<dbReference type="AlphaFoldDB" id="A0AAU8PKT1"/>
<protein>
    <submittedName>
        <fullName evidence="2">PilT protein domain protein</fullName>
    </submittedName>
</protein>
<dbReference type="InterPro" id="IPR002716">
    <property type="entry name" value="PIN_dom"/>
</dbReference>
<organism evidence="2 3">
    <name type="scientific">Desulfofundulus kuznetsovii (strain DSM 6115 / VKM B-1805 / 17)</name>
    <name type="common">Desulfotomaculum kuznetsovii</name>
    <dbReference type="NCBI Taxonomy" id="760568"/>
    <lineage>
        <taxon>Bacteria</taxon>
        <taxon>Bacillati</taxon>
        <taxon>Bacillota</taxon>
        <taxon>Clostridia</taxon>
        <taxon>Eubacteriales</taxon>
        <taxon>Peptococcaceae</taxon>
        <taxon>Desulfofundulus</taxon>
    </lineage>
</organism>
<proteinExistence type="predicted"/>
<name>A0AAU8PKT1_DESK7</name>
<dbReference type="RefSeq" id="WP_013824400.1">
    <property type="nucleotide sequence ID" value="NC_015573.1"/>
</dbReference>
<evidence type="ECO:0000313" key="2">
    <source>
        <dbReference type="EMBL" id="AEG16894.1"/>
    </source>
</evidence>
<accession>A0AAU8PKT1</accession>
<keyword evidence="3" id="KW-1185">Reference proteome</keyword>
<dbReference type="InterPro" id="IPR029060">
    <property type="entry name" value="PIN-like_dom_sf"/>
</dbReference>
<evidence type="ECO:0000313" key="3">
    <source>
        <dbReference type="Proteomes" id="UP000009229"/>
    </source>
</evidence>
<dbReference type="EMBL" id="CP002770">
    <property type="protein sequence ID" value="AEG16894.1"/>
    <property type="molecule type" value="Genomic_DNA"/>
</dbReference>
<dbReference type="KEGG" id="dku:Desku_3413"/>
<evidence type="ECO:0000259" key="1">
    <source>
        <dbReference type="Pfam" id="PF01850"/>
    </source>
</evidence>
<dbReference type="Pfam" id="PF01850">
    <property type="entry name" value="PIN"/>
    <property type="match status" value="1"/>
</dbReference>